<feature type="transmembrane region" description="Helical" evidence="8">
    <location>
        <begin position="568"/>
        <end position="589"/>
    </location>
</feature>
<feature type="transmembrane region" description="Helical" evidence="8">
    <location>
        <begin position="233"/>
        <end position="259"/>
    </location>
</feature>
<keyword evidence="8" id="KW-0406">Ion transport</keyword>
<dbReference type="SUPFAM" id="SSF103473">
    <property type="entry name" value="MFS general substrate transporter"/>
    <property type="match status" value="1"/>
</dbReference>
<feature type="transmembrane region" description="Helical" evidence="8">
    <location>
        <begin position="347"/>
        <end position="368"/>
    </location>
</feature>
<keyword evidence="11" id="KW-1185">Reference proteome</keyword>
<dbReference type="GO" id="GO:0016323">
    <property type="term" value="C:basolateral plasma membrane"/>
    <property type="evidence" value="ECO:0007669"/>
    <property type="project" value="TreeGrafter"/>
</dbReference>
<evidence type="ECO:0000313" key="12">
    <source>
        <dbReference type="WBParaSite" id="nOo.2.0.1.t00066-RA"/>
    </source>
</evidence>
<feature type="domain" description="Kazal-like" evidence="9">
    <location>
        <begin position="421"/>
        <end position="477"/>
    </location>
</feature>
<evidence type="ECO:0000256" key="6">
    <source>
        <dbReference type="ARBA" id="ARBA00023136"/>
    </source>
</evidence>
<feature type="transmembrane region" description="Helical" evidence="8">
    <location>
        <begin position="614"/>
        <end position="635"/>
    </location>
</feature>
<evidence type="ECO:0000256" key="1">
    <source>
        <dbReference type="ARBA" id="ARBA00004651"/>
    </source>
</evidence>
<dbReference type="SUPFAM" id="SSF100895">
    <property type="entry name" value="Kazal-type serine protease inhibitors"/>
    <property type="match status" value="1"/>
</dbReference>
<feature type="transmembrane region" description="Helical" evidence="8">
    <location>
        <begin position="148"/>
        <end position="174"/>
    </location>
</feature>
<feature type="transmembrane region" description="Helical" evidence="8">
    <location>
        <begin position="85"/>
        <end position="106"/>
    </location>
</feature>
<dbReference type="GO" id="GO:0015347">
    <property type="term" value="F:sodium-independent organic anion transmembrane transporter activity"/>
    <property type="evidence" value="ECO:0007669"/>
    <property type="project" value="TreeGrafter"/>
</dbReference>
<evidence type="ECO:0000256" key="2">
    <source>
        <dbReference type="ARBA" id="ARBA00009657"/>
    </source>
</evidence>
<dbReference type="Pfam" id="PF03137">
    <property type="entry name" value="OATP"/>
    <property type="match status" value="1"/>
</dbReference>
<gene>
    <name evidence="10" type="ORF">NOO_LOCUS66</name>
</gene>
<feature type="transmembrane region" description="Helical" evidence="8">
    <location>
        <begin position="380"/>
        <end position="398"/>
    </location>
</feature>
<dbReference type="EMBL" id="UYRW01000005">
    <property type="protein sequence ID" value="VDK61129.1"/>
    <property type="molecule type" value="Genomic_DNA"/>
</dbReference>
<feature type="transmembrane region" description="Helical" evidence="8">
    <location>
        <begin position="186"/>
        <end position="213"/>
    </location>
</feature>
<dbReference type="Proteomes" id="UP000271087">
    <property type="component" value="Unassembled WGS sequence"/>
</dbReference>
<dbReference type="WBParaSite" id="nOo.2.0.1.t00066-RA">
    <property type="protein sequence ID" value="nOo.2.0.1.t00066-RA"/>
    <property type="gene ID" value="nOo.2.0.1.g00066"/>
</dbReference>
<protein>
    <recommendedName>
        <fullName evidence="8">Solute carrier organic anion transporter family member</fullName>
    </recommendedName>
</protein>
<reference evidence="10 11" key="2">
    <citation type="submission" date="2018-08" db="EMBL/GenBank/DDBJ databases">
        <authorList>
            <person name="Laetsch R D."/>
            <person name="Stevens L."/>
            <person name="Kumar S."/>
            <person name="Blaxter L. M."/>
        </authorList>
    </citation>
    <scope>NUCLEOTIDE SEQUENCE [LARGE SCALE GENOMIC DNA]</scope>
</reference>
<keyword evidence="8" id="KW-0813">Transport</keyword>
<dbReference type="PANTHER" id="PTHR11388:SF100">
    <property type="entry name" value="SOLUTE CARRIER ORGANIC ANION TRANSPORTER FAMILY MEMBER 4A1"/>
    <property type="match status" value="1"/>
</dbReference>
<dbReference type="Gene3D" id="1.20.1250.20">
    <property type="entry name" value="MFS general substrate transporter like domains"/>
    <property type="match status" value="1"/>
</dbReference>
<evidence type="ECO:0000256" key="4">
    <source>
        <dbReference type="ARBA" id="ARBA00022692"/>
    </source>
</evidence>
<dbReference type="InterPro" id="IPR004156">
    <property type="entry name" value="OATP"/>
</dbReference>
<dbReference type="NCBIfam" id="TIGR00805">
    <property type="entry name" value="oat"/>
    <property type="match status" value="1"/>
</dbReference>
<evidence type="ECO:0000256" key="3">
    <source>
        <dbReference type="ARBA" id="ARBA00022475"/>
    </source>
</evidence>
<sequence>MFTIKTLQFADKRQRSTKQQQLFGVQKQSEELATLCEEPQRTFTFYVYLNSTQTGIISSWYDFAILIAVFPVCHWGNTGHKGRWIGIGSFLMALGSFVCVLPHYMISPYRYDETQFNESEHGQCTYRDDLVTNCSKHLSDSASYLNPYFLMFLLGQTLHGIGATPLFSIGTAYLDENVSQKASPIYLAIHSVVTSIGPVIGFFVGGFTLTIYTDFDRVDMSKMKLKDSSDPRWVGAWWLGFLGSAILAFITAFPILMFARELPEAKKHRLKDVNQVHAISQINDKDVILKGNLRYLPQAVWNILRNPTFVTTIVLGIFESIVINGFAAFMPKILEAILSTTPTKASYLSSIVIFAAAAGVMLGGALIRQFNLQVSGMLKLIFVCHLIALILTPCFLIQCPAHDFIGINLSYDNQRIKGTTDNLHATCNANCYCTGKWNPVCHAGTGYTFYSACYAGCTNWVQNSSVSKFFSFIPFDTLGIPNWVQNSSMTYWSNCACFDELISYASEMQYKDDHLHEGFCEKNCGYVQWVFLILLFLSVVASFATGIPSQQIMLRVVPFEQRTLGIGVHWTFLRLLGFIPGGVLFGMMIDTACVKWKEECGKRQSCLVYDSYRLSWTIMAVAIVCKLVSILGTILGHITYRPNDLDNNISVETTDSRGPLSLTVNDDRPPDEMINSFYAGD</sequence>
<comment type="caution">
    <text evidence="8">Lacks conserved residue(s) required for the propagation of feature annotation.</text>
</comment>
<evidence type="ECO:0000313" key="10">
    <source>
        <dbReference type="EMBL" id="VDK61129.1"/>
    </source>
</evidence>
<dbReference type="GO" id="GO:0006811">
    <property type="term" value="P:monoatomic ion transport"/>
    <property type="evidence" value="ECO:0007669"/>
    <property type="project" value="UniProtKB-KW"/>
</dbReference>
<dbReference type="InterPro" id="IPR036058">
    <property type="entry name" value="Kazal_dom_sf"/>
</dbReference>
<feature type="transmembrane region" description="Helical" evidence="8">
    <location>
        <begin position="526"/>
        <end position="547"/>
    </location>
</feature>
<dbReference type="InterPro" id="IPR036259">
    <property type="entry name" value="MFS_trans_sf"/>
</dbReference>
<reference evidence="12" key="1">
    <citation type="submission" date="2016-06" db="UniProtKB">
        <authorList>
            <consortium name="WormBaseParasite"/>
        </authorList>
    </citation>
    <scope>IDENTIFICATION</scope>
</reference>
<evidence type="ECO:0000256" key="8">
    <source>
        <dbReference type="RuleBase" id="RU362056"/>
    </source>
</evidence>
<dbReference type="GO" id="GO:0043252">
    <property type="term" value="P:sodium-independent organic anion transport"/>
    <property type="evidence" value="ECO:0007669"/>
    <property type="project" value="TreeGrafter"/>
</dbReference>
<evidence type="ECO:0000313" key="11">
    <source>
        <dbReference type="Proteomes" id="UP000271087"/>
    </source>
</evidence>
<evidence type="ECO:0000256" key="5">
    <source>
        <dbReference type="ARBA" id="ARBA00022989"/>
    </source>
</evidence>
<comment type="similarity">
    <text evidence="2 8">Belongs to the organo anion transporter (TC 2.A.60) family.</text>
</comment>
<dbReference type="PROSITE" id="PS51465">
    <property type="entry name" value="KAZAL_2"/>
    <property type="match status" value="1"/>
</dbReference>
<name>A0A182DWP8_ONCOC</name>
<dbReference type="OrthoDB" id="5062115at2759"/>
<keyword evidence="7" id="KW-1015">Disulfide bond</keyword>
<dbReference type="AlphaFoldDB" id="A0A182DWP8"/>
<comment type="subcellular location">
    <subcellularLocation>
        <location evidence="1 8">Cell membrane</location>
        <topology evidence="1 8">Multi-pass membrane protein</topology>
    </subcellularLocation>
</comment>
<feature type="transmembrane region" description="Helical" evidence="8">
    <location>
        <begin position="55"/>
        <end position="73"/>
    </location>
</feature>
<dbReference type="InterPro" id="IPR002350">
    <property type="entry name" value="Kazal_dom"/>
</dbReference>
<keyword evidence="5 8" id="KW-1133">Transmembrane helix</keyword>
<dbReference type="STRING" id="42157.A0A182DWP8"/>
<evidence type="ECO:0000256" key="7">
    <source>
        <dbReference type="ARBA" id="ARBA00023157"/>
    </source>
</evidence>
<proteinExistence type="inferred from homology"/>
<keyword evidence="4 8" id="KW-0812">Transmembrane</keyword>
<feature type="transmembrane region" description="Helical" evidence="8">
    <location>
        <begin position="308"/>
        <end position="327"/>
    </location>
</feature>
<dbReference type="PANTHER" id="PTHR11388">
    <property type="entry name" value="ORGANIC ANION TRANSPORTER"/>
    <property type="match status" value="1"/>
</dbReference>
<keyword evidence="6 8" id="KW-0472">Membrane</keyword>
<keyword evidence="3" id="KW-1003">Cell membrane</keyword>
<accession>A0A182DWP8</accession>
<organism evidence="12">
    <name type="scientific">Onchocerca ochengi</name>
    <name type="common">Filarial nematode worm</name>
    <dbReference type="NCBI Taxonomy" id="42157"/>
    <lineage>
        <taxon>Eukaryota</taxon>
        <taxon>Metazoa</taxon>
        <taxon>Ecdysozoa</taxon>
        <taxon>Nematoda</taxon>
        <taxon>Chromadorea</taxon>
        <taxon>Rhabditida</taxon>
        <taxon>Spirurina</taxon>
        <taxon>Spiruromorpha</taxon>
        <taxon>Filarioidea</taxon>
        <taxon>Onchocercidae</taxon>
        <taxon>Onchocerca</taxon>
    </lineage>
</organism>
<evidence type="ECO:0000259" key="9">
    <source>
        <dbReference type="PROSITE" id="PS51465"/>
    </source>
</evidence>